<proteinExistence type="predicted"/>
<dbReference type="AlphaFoldDB" id="A0A4Y2TXK4"/>
<name>A0A4Y2TXK4_ARAVE</name>
<evidence type="ECO:0000313" key="3">
    <source>
        <dbReference type="Proteomes" id="UP000499080"/>
    </source>
</evidence>
<evidence type="ECO:0000313" key="2">
    <source>
        <dbReference type="EMBL" id="GBO05348.1"/>
    </source>
</evidence>
<dbReference type="Proteomes" id="UP000499080">
    <property type="component" value="Unassembled WGS sequence"/>
</dbReference>
<keyword evidence="3" id="KW-1185">Reference proteome</keyword>
<feature type="transmembrane region" description="Helical" evidence="1">
    <location>
        <begin position="49"/>
        <end position="71"/>
    </location>
</feature>
<accession>A0A4Y2TXK4</accession>
<protein>
    <submittedName>
        <fullName evidence="2">Uncharacterized protein</fullName>
    </submittedName>
</protein>
<keyword evidence="1" id="KW-0812">Transmembrane</keyword>
<feature type="transmembrane region" description="Helical" evidence="1">
    <location>
        <begin position="83"/>
        <end position="105"/>
    </location>
</feature>
<sequence>MAIALLNFDQEQSGASSVSTHRTLPYSQDRPLSDIATFAACVRRHGVSFVGLLAMAASTCVGLPSSVAVFGSPDLLALVTEPILLNFMISFATISWVIRFLCIALKVAADTKLHEFLQIKFVYENIEHIVFKQNSPSPQNTF</sequence>
<comment type="caution">
    <text evidence="2">The sequence shown here is derived from an EMBL/GenBank/DDBJ whole genome shotgun (WGS) entry which is preliminary data.</text>
</comment>
<evidence type="ECO:0000256" key="1">
    <source>
        <dbReference type="SAM" id="Phobius"/>
    </source>
</evidence>
<keyword evidence="1" id="KW-0472">Membrane</keyword>
<dbReference type="EMBL" id="BGPR01032008">
    <property type="protein sequence ID" value="GBO05348.1"/>
    <property type="molecule type" value="Genomic_DNA"/>
</dbReference>
<organism evidence="2 3">
    <name type="scientific">Araneus ventricosus</name>
    <name type="common">Orbweaver spider</name>
    <name type="synonym">Epeira ventricosa</name>
    <dbReference type="NCBI Taxonomy" id="182803"/>
    <lineage>
        <taxon>Eukaryota</taxon>
        <taxon>Metazoa</taxon>
        <taxon>Ecdysozoa</taxon>
        <taxon>Arthropoda</taxon>
        <taxon>Chelicerata</taxon>
        <taxon>Arachnida</taxon>
        <taxon>Araneae</taxon>
        <taxon>Araneomorphae</taxon>
        <taxon>Entelegynae</taxon>
        <taxon>Araneoidea</taxon>
        <taxon>Araneidae</taxon>
        <taxon>Araneus</taxon>
    </lineage>
</organism>
<gene>
    <name evidence="2" type="ORF">AVEN_133445_1</name>
</gene>
<keyword evidence="1" id="KW-1133">Transmembrane helix</keyword>
<reference evidence="2 3" key="1">
    <citation type="journal article" date="2019" name="Sci. Rep.">
        <title>Orb-weaving spider Araneus ventricosus genome elucidates the spidroin gene catalogue.</title>
        <authorList>
            <person name="Kono N."/>
            <person name="Nakamura H."/>
            <person name="Ohtoshi R."/>
            <person name="Moran D.A.P."/>
            <person name="Shinohara A."/>
            <person name="Yoshida Y."/>
            <person name="Fujiwara M."/>
            <person name="Mori M."/>
            <person name="Tomita M."/>
            <person name="Arakawa K."/>
        </authorList>
    </citation>
    <scope>NUCLEOTIDE SEQUENCE [LARGE SCALE GENOMIC DNA]</scope>
</reference>